<dbReference type="SMART" id="SM00448">
    <property type="entry name" value="REC"/>
    <property type="match status" value="1"/>
</dbReference>
<comment type="catalytic activity">
    <reaction evidence="1">
        <text>ATP + protein L-histidine = ADP + protein N-phospho-L-histidine.</text>
        <dbReference type="EC" id="2.7.13.3"/>
    </reaction>
</comment>
<dbReference type="Pfam" id="PF00072">
    <property type="entry name" value="Response_reg"/>
    <property type="match status" value="1"/>
</dbReference>
<proteinExistence type="predicted"/>
<dbReference type="InterPro" id="IPR036097">
    <property type="entry name" value="HisK_dim/P_sf"/>
</dbReference>
<dbReference type="SUPFAM" id="SSF55874">
    <property type="entry name" value="ATPase domain of HSP90 chaperone/DNA topoisomerase II/histidine kinase"/>
    <property type="match status" value="1"/>
</dbReference>
<feature type="domain" description="Response regulatory" evidence="6">
    <location>
        <begin position="3"/>
        <end position="119"/>
    </location>
</feature>
<dbReference type="InterPro" id="IPR003594">
    <property type="entry name" value="HATPase_dom"/>
</dbReference>
<dbReference type="Pfam" id="PF00512">
    <property type="entry name" value="HisKA"/>
    <property type="match status" value="1"/>
</dbReference>
<dbReference type="SMART" id="SM00388">
    <property type="entry name" value="HisKA"/>
    <property type="match status" value="1"/>
</dbReference>
<feature type="modified residue" description="4-aspartylphosphate" evidence="4">
    <location>
        <position position="52"/>
    </location>
</feature>
<dbReference type="Gene3D" id="3.30.565.10">
    <property type="entry name" value="Histidine kinase-like ATPase, C-terminal domain"/>
    <property type="match status" value="1"/>
</dbReference>
<protein>
    <recommendedName>
        <fullName evidence="2">histidine kinase</fullName>
        <ecNumber evidence="2">2.7.13.3</ecNumber>
    </recommendedName>
</protein>
<dbReference type="EC" id="2.7.13.3" evidence="2"/>
<dbReference type="PRINTS" id="PR00344">
    <property type="entry name" value="BCTRLSENSOR"/>
</dbReference>
<dbReference type="CDD" id="cd17574">
    <property type="entry name" value="REC_OmpR"/>
    <property type="match status" value="1"/>
</dbReference>
<dbReference type="InterPro" id="IPR004358">
    <property type="entry name" value="Sig_transdc_His_kin-like_C"/>
</dbReference>
<evidence type="ECO:0000259" key="6">
    <source>
        <dbReference type="PROSITE" id="PS50110"/>
    </source>
</evidence>
<dbReference type="InterPro" id="IPR036890">
    <property type="entry name" value="HATPase_C_sf"/>
</dbReference>
<dbReference type="InterPro" id="IPR011006">
    <property type="entry name" value="CheY-like_superfamily"/>
</dbReference>
<dbReference type="SUPFAM" id="SSF47384">
    <property type="entry name" value="Homodimeric domain of signal transducing histidine kinase"/>
    <property type="match status" value="1"/>
</dbReference>
<dbReference type="InterPro" id="IPR001789">
    <property type="entry name" value="Sig_transdc_resp-reg_receiver"/>
</dbReference>
<dbReference type="PROSITE" id="PS50109">
    <property type="entry name" value="HIS_KIN"/>
    <property type="match status" value="1"/>
</dbReference>
<evidence type="ECO:0000256" key="4">
    <source>
        <dbReference type="PROSITE-ProRule" id="PRU00169"/>
    </source>
</evidence>
<evidence type="ECO:0000256" key="1">
    <source>
        <dbReference type="ARBA" id="ARBA00000085"/>
    </source>
</evidence>
<dbReference type="Gene3D" id="1.10.287.130">
    <property type="match status" value="1"/>
</dbReference>
<evidence type="ECO:0000313" key="7">
    <source>
        <dbReference type="EMBL" id="GAK54042.1"/>
    </source>
</evidence>
<dbReference type="SUPFAM" id="SSF52172">
    <property type="entry name" value="CheY-like"/>
    <property type="match status" value="1"/>
</dbReference>
<dbReference type="InterPro" id="IPR003661">
    <property type="entry name" value="HisK_dim/P_dom"/>
</dbReference>
<reference evidence="7" key="1">
    <citation type="journal article" date="2015" name="PeerJ">
        <title>First genomic representation of candidate bacterial phylum KSB3 points to enhanced environmental sensing as a trigger of wastewater bulking.</title>
        <authorList>
            <person name="Sekiguchi Y."/>
            <person name="Ohashi A."/>
            <person name="Parks D.H."/>
            <person name="Yamauchi T."/>
            <person name="Tyson G.W."/>
            <person name="Hugenholtz P."/>
        </authorList>
    </citation>
    <scope>NUCLEOTIDE SEQUENCE [LARGE SCALE GENOMIC DNA]</scope>
</reference>
<dbReference type="GO" id="GO:0000155">
    <property type="term" value="F:phosphorelay sensor kinase activity"/>
    <property type="evidence" value="ECO:0007669"/>
    <property type="project" value="InterPro"/>
</dbReference>
<organism evidence="7">
    <name type="scientific">Candidatus Moduliflexus flocculans</name>
    <dbReference type="NCBI Taxonomy" id="1499966"/>
    <lineage>
        <taxon>Bacteria</taxon>
        <taxon>Candidatus Moduliflexota</taxon>
        <taxon>Candidatus Moduliflexia</taxon>
        <taxon>Candidatus Moduliflexales</taxon>
        <taxon>Candidatus Moduliflexaceae</taxon>
    </lineage>
</organism>
<dbReference type="CDD" id="cd00082">
    <property type="entry name" value="HisKA"/>
    <property type="match status" value="1"/>
</dbReference>
<dbReference type="Proteomes" id="UP000030700">
    <property type="component" value="Unassembled WGS sequence"/>
</dbReference>
<evidence type="ECO:0000313" key="8">
    <source>
        <dbReference type="Proteomes" id="UP000030700"/>
    </source>
</evidence>
<dbReference type="PANTHER" id="PTHR43547:SF2">
    <property type="entry name" value="HYBRID SIGNAL TRANSDUCTION HISTIDINE KINASE C"/>
    <property type="match status" value="1"/>
</dbReference>
<accession>A0A081BRL1</accession>
<keyword evidence="3 4" id="KW-0597">Phosphoprotein</keyword>
<evidence type="ECO:0000256" key="3">
    <source>
        <dbReference type="ARBA" id="ARBA00022553"/>
    </source>
</evidence>
<dbReference type="SMART" id="SM00387">
    <property type="entry name" value="HATPase_c"/>
    <property type="match status" value="1"/>
</dbReference>
<gene>
    <name evidence="7" type="ORF">U14_05319</name>
</gene>
<evidence type="ECO:0000256" key="2">
    <source>
        <dbReference type="ARBA" id="ARBA00012438"/>
    </source>
</evidence>
<dbReference type="Pfam" id="PF02518">
    <property type="entry name" value="HATPase_c"/>
    <property type="match status" value="1"/>
</dbReference>
<name>A0A081BRL1_9BACT</name>
<dbReference type="AlphaFoldDB" id="A0A081BRL1"/>
<sequence>MKKILVIDDDRDIREQVVTVLQYEGFQTMSADNGRSGVKLAKKHLPDLIICDVTMPEVSGYRVLADIRSNPMTENVPFIFLTGMVSPEDMRRGMRLGADDYLTKPFNVEELLAAIQTRFERHEASQKQIETLRKNLSGMLPHELRTPLTSLLGFAQYLTTYAKDLAKDPVEIEEVGKALYDSAIRLNRLVENYLLHADLILMEQTPEKQEYWRQSSIPILTKAIVPMMARRTLERFGRENDLHLELCEATLYMVEEHLAKILDLLLDNACKFSEDGAPILLASRIEQRRWCLSITDFGRGMTDEQIALVGAYMQFDREVHEQQGAGLGLAIVQKLLDFYLGDLKIESIPNQNTIVTISLPVGEAQ</sequence>
<dbReference type="EMBL" id="DF820460">
    <property type="protein sequence ID" value="GAK54042.1"/>
    <property type="molecule type" value="Genomic_DNA"/>
</dbReference>
<dbReference type="STRING" id="1499966.U14_05319"/>
<dbReference type="HOGENOM" id="CLU_000445_114_72_0"/>
<keyword evidence="8" id="KW-1185">Reference proteome</keyword>
<dbReference type="InterPro" id="IPR005467">
    <property type="entry name" value="His_kinase_dom"/>
</dbReference>
<dbReference type="Gene3D" id="3.40.50.2300">
    <property type="match status" value="1"/>
</dbReference>
<feature type="domain" description="Histidine kinase" evidence="5">
    <location>
        <begin position="139"/>
        <end position="363"/>
    </location>
</feature>
<dbReference type="PROSITE" id="PS50110">
    <property type="entry name" value="RESPONSE_REGULATORY"/>
    <property type="match status" value="1"/>
</dbReference>
<dbReference type="PANTHER" id="PTHR43547">
    <property type="entry name" value="TWO-COMPONENT HISTIDINE KINASE"/>
    <property type="match status" value="1"/>
</dbReference>
<evidence type="ECO:0000259" key="5">
    <source>
        <dbReference type="PROSITE" id="PS50109"/>
    </source>
</evidence>